<evidence type="ECO:0000256" key="5">
    <source>
        <dbReference type="ARBA" id="ARBA00048470"/>
    </source>
</evidence>
<evidence type="ECO:0000313" key="8">
    <source>
        <dbReference type="EMBL" id="OUJ19450.1"/>
    </source>
</evidence>
<comment type="catalytic activity">
    <reaction evidence="5">
        <text>siroheme + 2 H(+) = 12,18-didecarboxysiroheme + 2 CO2</text>
        <dbReference type="Rhea" id="RHEA:19093"/>
        <dbReference type="ChEBI" id="CHEBI:15378"/>
        <dbReference type="ChEBI" id="CHEBI:16526"/>
        <dbReference type="ChEBI" id="CHEBI:60052"/>
        <dbReference type="ChEBI" id="CHEBI:140497"/>
        <dbReference type="EC" id="4.1.1.111"/>
    </reaction>
</comment>
<evidence type="ECO:0000256" key="4">
    <source>
        <dbReference type="ARBA" id="ARBA00023471"/>
    </source>
</evidence>
<keyword evidence="9" id="KW-1185">Reference proteome</keyword>
<dbReference type="PANTHER" id="PTHR43413">
    <property type="entry name" value="TRANSCRIPTIONAL REGULATOR, ASNC FAMILY"/>
    <property type="match status" value="1"/>
</dbReference>
<gene>
    <name evidence="8" type="ORF">AMET1_0120</name>
</gene>
<dbReference type="Gene3D" id="3.30.70.3460">
    <property type="match status" value="1"/>
</dbReference>
<evidence type="ECO:0000256" key="1">
    <source>
        <dbReference type="ARBA" id="ARBA00023239"/>
    </source>
</evidence>
<evidence type="ECO:0000313" key="9">
    <source>
        <dbReference type="Proteomes" id="UP000195137"/>
    </source>
</evidence>
<dbReference type="InterPro" id="IPR053953">
    <property type="entry name" value="NirdL-like_HTH"/>
</dbReference>
<organism evidence="8 9">
    <name type="scientific">Methanonatronarchaeum thermophilum</name>
    <dbReference type="NCBI Taxonomy" id="1927129"/>
    <lineage>
        <taxon>Archaea</taxon>
        <taxon>Methanobacteriati</taxon>
        <taxon>Methanobacteriota</taxon>
        <taxon>Methanonatronarchaeia</taxon>
        <taxon>Methanonatronarchaeales</taxon>
        <taxon>Methanonatronarchaeaceae</taxon>
        <taxon>Methanonatronarchaeum</taxon>
    </lineage>
</organism>
<evidence type="ECO:0000256" key="3">
    <source>
        <dbReference type="ARBA" id="ARBA00023457"/>
    </source>
</evidence>
<keyword evidence="1" id="KW-0456">Lyase</keyword>
<evidence type="ECO:0000256" key="2">
    <source>
        <dbReference type="ARBA" id="ARBA00023444"/>
    </source>
</evidence>
<accession>A0A1Y3GDW3</accession>
<comment type="pathway">
    <text evidence="2">Porphyrin-containing compound metabolism.</text>
</comment>
<evidence type="ECO:0000259" key="6">
    <source>
        <dbReference type="Pfam" id="PF17805"/>
    </source>
</evidence>
<dbReference type="InterPro" id="IPR050684">
    <property type="entry name" value="HTH-Siroheme_Decarb"/>
</dbReference>
<dbReference type="AlphaFoldDB" id="A0A1Y3GDW3"/>
<dbReference type="Pfam" id="PF17805">
    <property type="entry name" value="AsnC_trans_reg2"/>
    <property type="match status" value="1"/>
</dbReference>
<dbReference type="InterPro" id="IPR036390">
    <property type="entry name" value="WH_DNA-bd_sf"/>
</dbReference>
<feature type="domain" description="Siroheme decarboxylase NirL-like HTH" evidence="7">
    <location>
        <begin position="10"/>
        <end position="56"/>
    </location>
</feature>
<sequence>MTELNLNKKEKKVLTALQDGIPITENPYQQIAESIGMETNELLNIVKDLTKQGKVRRFGASINHYKAGKKYNAMIVWDVPNYDVDRIGRKMTEYEEVSHCYERPRRKDWNYNLFTMVHGESEGETQEIAKKISKDLNLHEYELIYSTREFKKTGVKLPKQKTKQK</sequence>
<protein>
    <recommendedName>
        <fullName evidence="4">siroheme decarboxylase</fullName>
        <ecNumber evidence="4">4.1.1.111</ecNumber>
    </recommendedName>
</protein>
<name>A0A1Y3GDW3_9EURY</name>
<feature type="domain" description="Siroheme decarboxylase AsnC-like ligand binding" evidence="6">
    <location>
        <begin position="66"/>
        <end position="151"/>
    </location>
</feature>
<comment type="caution">
    <text evidence="8">The sequence shown here is derived from an EMBL/GenBank/DDBJ whole genome shotgun (WGS) entry which is preliminary data.</text>
</comment>
<dbReference type="OrthoDB" id="145939at2157"/>
<dbReference type="Pfam" id="PF22451">
    <property type="entry name" value="NirdL-like_HTH"/>
    <property type="match status" value="1"/>
</dbReference>
<dbReference type="EC" id="4.1.1.111" evidence="4"/>
<evidence type="ECO:0000259" key="7">
    <source>
        <dbReference type="Pfam" id="PF22451"/>
    </source>
</evidence>
<dbReference type="RefSeq" id="WP_086636548.1">
    <property type="nucleotide sequence ID" value="NZ_MRZU01000002.1"/>
</dbReference>
<dbReference type="PANTHER" id="PTHR43413:SF1">
    <property type="entry name" value="SIROHEME DECARBOXYLASE NIRL SUBUNIT"/>
    <property type="match status" value="1"/>
</dbReference>
<keyword evidence="8" id="KW-0238">DNA-binding</keyword>
<comment type="similarity">
    <text evidence="3">Belongs to the Ahb/Nir family.</text>
</comment>
<dbReference type="EMBL" id="MRZU01000002">
    <property type="protein sequence ID" value="OUJ19450.1"/>
    <property type="molecule type" value="Genomic_DNA"/>
</dbReference>
<reference evidence="8 9" key="1">
    <citation type="submission" date="2016-12" db="EMBL/GenBank/DDBJ databases">
        <title>Discovery of methanogenic haloarchaea.</title>
        <authorList>
            <person name="Sorokin D.Y."/>
            <person name="Makarova K.S."/>
            <person name="Abbas B."/>
            <person name="Ferrer M."/>
            <person name="Golyshin P.N."/>
        </authorList>
    </citation>
    <scope>NUCLEOTIDE SEQUENCE [LARGE SCALE GENOMIC DNA]</scope>
    <source>
        <strain evidence="8">AMET1</strain>
    </source>
</reference>
<dbReference type="GO" id="GO:0003677">
    <property type="term" value="F:DNA binding"/>
    <property type="evidence" value="ECO:0007669"/>
    <property type="project" value="UniProtKB-KW"/>
</dbReference>
<dbReference type="Proteomes" id="UP000195137">
    <property type="component" value="Unassembled WGS sequence"/>
</dbReference>
<dbReference type="SUPFAM" id="SSF46785">
    <property type="entry name" value="Winged helix' DNA-binding domain"/>
    <property type="match status" value="1"/>
</dbReference>
<proteinExistence type="inferred from homology"/>
<dbReference type="InterPro" id="IPR040523">
    <property type="entry name" value="AsnC_trans_reg2"/>
</dbReference>
<dbReference type="GO" id="GO:0016829">
    <property type="term" value="F:lyase activity"/>
    <property type="evidence" value="ECO:0007669"/>
    <property type="project" value="UniProtKB-KW"/>
</dbReference>